<dbReference type="EMBL" id="JAAKGU010000005">
    <property type="protein sequence ID" value="NGM83382.1"/>
    <property type="molecule type" value="Genomic_DNA"/>
</dbReference>
<dbReference type="AlphaFoldDB" id="A0A6M1PM02"/>
<organism evidence="2 3">
    <name type="scientific">Paenibacillus apii</name>
    <dbReference type="NCBI Taxonomy" id="1850370"/>
    <lineage>
        <taxon>Bacteria</taxon>
        <taxon>Bacillati</taxon>
        <taxon>Bacillota</taxon>
        <taxon>Bacilli</taxon>
        <taxon>Bacillales</taxon>
        <taxon>Paenibacillaceae</taxon>
        <taxon>Paenibacillus</taxon>
    </lineage>
</organism>
<protein>
    <submittedName>
        <fullName evidence="2">Helix-turn-helix transcriptional regulator</fullName>
    </submittedName>
</protein>
<dbReference type="Gene3D" id="1.10.260.40">
    <property type="entry name" value="lambda repressor-like DNA-binding domains"/>
    <property type="match status" value="1"/>
</dbReference>
<dbReference type="SUPFAM" id="SSF47413">
    <property type="entry name" value="lambda repressor-like DNA-binding domains"/>
    <property type="match status" value="1"/>
</dbReference>
<dbReference type="Pfam" id="PF01381">
    <property type="entry name" value="HTH_3"/>
    <property type="match status" value="1"/>
</dbReference>
<accession>A0A6M1PM02</accession>
<sequence>MHKEIMEYSADALFGEEDYTAFWKFPKEGTGPILVDLDILKVGEQLRIKRCHDWLNRKELADILGISVNTLADIEHGKRDIPNKCKDSVAHYLYGQYYCYGVLAVDSKEDCKSGGD</sequence>
<reference evidence="2 3" key="1">
    <citation type="submission" date="2020-02" db="EMBL/GenBank/DDBJ databases">
        <authorList>
            <person name="Gao J."/>
            <person name="Sun J."/>
        </authorList>
    </citation>
    <scope>NUCLEOTIDE SEQUENCE [LARGE SCALE GENOMIC DNA]</scope>
    <source>
        <strain evidence="2 3">7124</strain>
    </source>
</reference>
<comment type="caution">
    <text evidence="2">The sequence shown here is derived from an EMBL/GenBank/DDBJ whole genome shotgun (WGS) entry which is preliminary data.</text>
</comment>
<evidence type="ECO:0000313" key="2">
    <source>
        <dbReference type="EMBL" id="NGM83382.1"/>
    </source>
</evidence>
<evidence type="ECO:0000313" key="3">
    <source>
        <dbReference type="Proteomes" id="UP000480151"/>
    </source>
</evidence>
<name>A0A6M1PM02_9BACL</name>
<proteinExistence type="predicted"/>
<dbReference type="Proteomes" id="UP000480151">
    <property type="component" value="Unassembled WGS sequence"/>
</dbReference>
<dbReference type="GO" id="GO:0003677">
    <property type="term" value="F:DNA binding"/>
    <property type="evidence" value="ECO:0007669"/>
    <property type="project" value="InterPro"/>
</dbReference>
<evidence type="ECO:0000259" key="1">
    <source>
        <dbReference type="PROSITE" id="PS50943"/>
    </source>
</evidence>
<feature type="domain" description="HTH cro/C1-type" evidence="1">
    <location>
        <begin position="55"/>
        <end position="81"/>
    </location>
</feature>
<dbReference type="InterPro" id="IPR010982">
    <property type="entry name" value="Lambda_DNA-bd_dom_sf"/>
</dbReference>
<gene>
    <name evidence="2" type="ORF">G5B47_13245</name>
</gene>
<dbReference type="InterPro" id="IPR001387">
    <property type="entry name" value="Cro/C1-type_HTH"/>
</dbReference>
<dbReference type="PROSITE" id="PS50943">
    <property type="entry name" value="HTH_CROC1"/>
    <property type="match status" value="1"/>
</dbReference>
<dbReference type="RefSeq" id="WP_165098764.1">
    <property type="nucleotide sequence ID" value="NZ_JAAKGU010000005.1"/>
</dbReference>
<keyword evidence="3" id="KW-1185">Reference proteome</keyword>
<dbReference type="CDD" id="cd00093">
    <property type="entry name" value="HTH_XRE"/>
    <property type="match status" value="1"/>
</dbReference>